<dbReference type="EMBL" id="JAUUTY010000006">
    <property type="protein sequence ID" value="KAK1616606.1"/>
    <property type="molecule type" value="Genomic_DNA"/>
</dbReference>
<feature type="binding site" evidence="1">
    <location>
        <position position="71"/>
    </location>
    <ligand>
        <name>ATP</name>
        <dbReference type="ChEBI" id="CHEBI:30616"/>
    </ligand>
</feature>
<dbReference type="InterPro" id="IPR017441">
    <property type="entry name" value="Protein_kinase_ATP_BS"/>
</dbReference>
<protein>
    <submittedName>
        <fullName evidence="2">Uncharacterized protein</fullName>
    </submittedName>
</protein>
<organism evidence="2 3">
    <name type="scientific">Lolium multiflorum</name>
    <name type="common">Italian ryegrass</name>
    <name type="synonym">Lolium perenne subsp. multiflorum</name>
    <dbReference type="NCBI Taxonomy" id="4521"/>
    <lineage>
        <taxon>Eukaryota</taxon>
        <taxon>Viridiplantae</taxon>
        <taxon>Streptophyta</taxon>
        <taxon>Embryophyta</taxon>
        <taxon>Tracheophyta</taxon>
        <taxon>Spermatophyta</taxon>
        <taxon>Magnoliopsida</taxon>
        <taxon>Liliopsida</taxon>
        <taxon>Poales</taxon>
        <taxon>Poaceae</taxon>
        <taxon>BOP clade</taxon>
        <taxon>Pooideae</taxon>
        <taxon>Poodae</taxon>
        <taxon>Poeae</taxon>
        <taxon>Poeae Chloroplast Group 2 (Poeae type)</taxon>
        <taxon>Loliodinae</taxon>
        <taxon>Loliinae</taxon>
        <taxon>Lolium</taxon>
    </lineage>
</organism>
<reference evidence="2" key="1">
    <citation type="submission" date="2023-07" db="EMBL/GenBank/DDBJ databases">
        <title>A chromosome-level genome assembly of Lolium multiflorum.</title>
        <authorList>
            <person name="Chen Y."/>
            <person name="Copetti D."/>
            <person name="Kolliker R."/>
            <person name="Studer B."/>
        </authorList>
    </citation>
    <scope>NUCLEOTIDE SEQUENCE</scope>
    <source>
        <strain evidence="2">02402/16</strain>
        <tissue evidence="2">Leaf</tissue>
    </source>
</reference>
<comment type="caution">
    <text evidence="2">The sequence shown here is derived from an EMBL/GenBank/DDBJ whole genome shotgun (WGS) entry which is preliminary data.</text>
</comment>
<dbReference type="Gene3D" id="3.30.200.20">
    <property type="entry name" value="Phosphorylase Kinase, domain 1"/>
    <property type="match status" value="1"/>
</dbReference>
<evidence type="ECO:0000313" key="2">
    <source>
        <dbReference type="EMBL" id="KAK1616606.1"/>
    </source>
</evidence>
<dbReference type="SUPFAM" id="SSF56112">
    <property type="entry name" value="Protein kinase-like (PK-like)"/>
    <property type="match status" value="1"/>
</dbReference>
<dbReference type="PROSITE" id="PS00107">
    <property type="entry name" value="PROTEIN_KINASE_ATP"/>
    <property type="match status" value="1"/>
</dbReference>
<dbReference type="AlphaFoldDB" id="A0AAD8R965"/>
<name>A0AAD8R965_LOLMU</name>
<dbReference type="GO" id="GO:0005524">
    <property type="term" value="F:ATP binding"/>
    <property type="evidence" value="ECO:0007669"/>
    <property type="project" value="UniProtKB-UniRule"/>
</dbReference>
<dbReference type="InterPro" id="IPR011009">
    <property type="entry name" value="Kinase-like_dom_sf"/>
</dbReference>
<proteinExistence type="predicted"/>
<accession>A0AAD8R965</accession>
<dbReference type="PANTHER" id="PTHR45621">
    <property type="entry name" value="OS01G0588500 PROTEIN-RELATED"/>
    <property type="match status" value="1"/>
</dbReference>
<evidence type="ECO:0000256" key="1">
    <source>
        <dbReference type="PROSITE-ProRule" id="PRU10141"/>
    </source>
</evidence>
<keyword evidence="1" id="KW-0547">Nucleotide-binding</keyword>
<dbReference type="Proteomes" id="UP001231189">
    <property type="component" value="Unassembled WGS sequence"/>
</dbReference>
<evidence type="ECO:0000313" key="3">
    <source>
        <dbReference type="Proteomes" id="UP001231189"/>
    </source>
</evidence>
<gene>
    <name evidence="2" type="ORF">QYE76_022123</name>
</gene>
<dbReference type="InterPro" id="IPR050823">
    <property type="entry name" value="Plant_Ser_Thr_Prot_Kinase"/>
</dbReference>
<keyword evidence="1" id="KW-0067">ATP-binding</keyword>
<keyword evidence="3" id="KW-1185">Reference proteome</keyword>
<sequence>MLATGADGGGLVLDAPKLRVFTLAELRAVTRGFKPEMVLGEGGFGRLYKGWADERSLDPAKSSAGVVVAFKKLNHESIQGLLEWQRPQSIHPSIVPRLFSSSLLAQLELIQSVQILTSIKSKIGGIWSEECLSKEQEYMNGLAISPWSMESTNGKAVLEEQQDRGWSCIE</sequence>